<protein>
    <recommendedName>
        <fullName evidence="3">TF-B3 domain-containing protein</fullName>
    </recommendedName>
</protein>
<dbReference type="Proteomes" id="UP000242715">
    <property type="component" value="Unassembled WGS sequence"/>
</dbReference>
<dbReference type="AlphaFoldDB" id="A0A2Z6M9Q7"/>
<keyword evidence="2" id="KW-1185">Reference proteome</keyword>
<gene>
    <name evidence="1" type="ORF">TSUD_275750</name>
</gene>
<reference evidence="2" key="1">
    <citation type="journal article" date="2017" name="Front. Plant Sci.">
        <title>Climate Clever Clovers: New Paradigm to Reduce the Environmental Footprint of Ruminants by Breeding Low Methanogenic Forages Utilizing Haplotype Variation.</title>
        <authorList>
            <person name="Kaur P."/>
            <person name="Appels R."/>
            <person name="Bayer P.E."/>
            <person name="Keeble-Gagnere G."/>
            <person name="Wang J."/>
            <person name="Hirakawa H."/>
            <person name="Shirasawa K."/>
            <person name="Vercoe P."/>
            <person name="Stefanova K."/>
            <person name="Durmic Z."/>
            <person name="Nichols P."/>
            <person name="Revell C."/>
            <person name="Isobe S.N."/>
            <person name="Edwards D."/>
            <person name="Erskine W."/>
        </authorList>
    </citation>
    <scope>NUCLEOTIDE SEQUENCE [LARGE SCALE GENOMIC DNA]</scope>
    <source>
        <strain evidence="2">cv. Daliak</strain>
    </source>
</reference>
<proteinExistence type="predicted"/>
<organism evidence="1 2">
    <name type="scientific">Trifolium subterraneum</name>
    <name type="common">Subterranean clover</name>
    <dbReference type="NCBI Taxonomy" id="3900"/>
    <lineage>
        <taxon>Eukaryota</taxon>
        <taxon>Viridiplantae</taxon>
        <taxon>Streptophyta</taxon>
        <taxon>Embryophyta</taxon>
        <taxon>Tracheophyta</taxon>
        <taxon>Spermatophyta</taxon>
        <taxon>Magnoliopsida</taxon>
        <taxon>eudicotyledons</taxon>
        <taxon>Gunneridae</taxon>
        <taxon>Pentapetalae</taxon>
        <taxon>rosids</taxon>
        <taxon>fabids</taxon>
        <taxon>Fabales</taxon>
        <taxon>Fabaceae</taxon>
        <taxon>Papilionoideae</taxon>
        <taxon>50 kb inversion clade</taxon>
        <taxon>NPAAA clade</taxon>
        <taxon>Hologalegina</taxon>
        <taxon>IRL clade</taxon>
        <taxon>Trifolieae</taxon>
        <taxon>Trifolium</taxon>
    </lineage>
</organism>
<evidence type="ECO:0000313" key="1">
    <source>
        <dbReference type="EMBL" id="GAU29156.1"/>
    </source>
</evidence>
<sequence length="178" mass="20649">MASFTAIYLSDQIFGEVDPSFLRVYGGELDESWSFIDYKDKLHVVTFNKSSIRPLFTQGWREMKDVPMYHSRFIKCGYTFECYVNVTIDNIAKPFLNVFGSFEDYLRSFNFEFIIVCCDNGNIDVFDIALTDNPFKTTSIGVGWNNFCVKGEFVAGDFLCFKFTMFDQCNVAYVYKLN</sequence>
<accession>A0A2Z6M9Q7</accession>
<evidence type="ECO:0008006" key="3">
    <source>
        <dbReference type="Google" id="ProtNLM"/>
    </source>
</evidence>
<name>A0A2Z6M9Q7_TRISU</name>
<dbReference type="EMBL" id="DF973389">
    <property type="protein sequence ID" value="GAU29156.1"/>
    <property type="molecule type" value="Genomic_DNA"/>
</dbReference>
<evidence type="ECO:0000313" key="2">
    <source>
        <dbReference type="Proteomes" id="UP000242715"/>
    </source>
</evidence>